<evidence type="ECO:0000256" key="2">
    <source>
        <dbReference type="ARBA" id="ARBA00022723"/>
    </source>
</evidence>
<name>A0A9N9LBE1_9HELO</name>
<dbReference type="PROSITE" id="PS51471">
    <property type="entry name" value="FE2OG_OXY"/>
    <property type="match status" value="1"/>
</dbReference>
<dbReference type="GO" id="GO:0005783">
    <property type="term" value="C:endoplasmic reticulum"/>
    <property type="evidence" value="ECO:0007669"/>
    <property type="project" value="TreeGrafter"/>
</dbReference>
<dbReference type="PANTHER" id="PTHR10869:SF246">
    <property type="entry name" value="TRANSMEMBRANE PROLYL 4-HYDROXYLASE"/>
    <property type="match status" value="1"/>
</dbReference>
<evidence type="ECO:0000256" key="5">
    <source>
        <dbReference type="ARBA" id="ARBA00023004"/>
    </source>
</evidence>
<evidence type="ECO:0000256" key="4">
    <source>
        <dbReference type="ARBA" id="ARBA00023002"/>
    </source>
</evidence>
<feature type="domain" description="Fe2OG dioxygenase" evidence="7">
    <location>
        <begin position="130"/>
        <end position="258"/>
    </location>
</feature>
<evidence type="ECO:0000313" key="8">
    <source>
        <dbReference type="EMBL" id="CAG8971048.1"/>
    </source>
</evidence>
<accession>A0A9N9LBE1</accession>
<comment type="cofactor">
    <cofactor evidence="1">
        <name>L-ascorbate</name>
        <dbReference type="ChEBI" id="CHEBI:38290"/>
    </cofactor>
</comment>
<evidence type="ECO:0000259" key="7">
    <source>
        <dbReference type="PROSITE" id="PS51471"/>
    </source>
</evidence>
<dbReference type="Gene3D" id="2.60.120.620">
    <property type="entry name" value="q2cbj1_9rhob like domain"/>
    <property type="match status" value="1"/>
</dbReference>
<dbReference type="InterPro" id="IPR045054">
    <property type="entry name" value="P4HA-like"/>
</dbReference>
<dbReference type="InterPro" id="IPR005123">
    <property type="entry name" value="Oxoglu/Fe-dep_dioxygenase_dom"/>
</dbReference>
<proteinExistence type="predicted"/>
<evidence type="ECO:0000256" key="1">
    <source>
        <dbReference type="ARBA" id="ARBA00001961"/>
    </source>
</evidence>
<feature type="chain" id="PRO_5040322519" description="Fe2OG dioxygenase domain-containing protein" evidence="6">
    <location>
        <begin position="25"/>
        <end position="276"/>
    </location>
</feature>
<dbReference type="PANTHER" id="PTHR10869">
    <property type="entry name" value="PROLYL 4-HYDROXYLASE ALPHA SUBUNIT"/>
    <property type="match status" value="1"/>
</dbReference>
<reference evidence="8" key="1">
    <citation type="submission" date="2021-07" db="EMBL/GenBank/DDBJ databases">
        <authorList>
            <person name="Durling M."/>
        </authorList>
    </citation>
    <scope>NUCLEOTIDE SEQUENCE</scope>
</reference>
<evidence type="ECO:0000313" key="9">
    <source>
        <dbReference type="Proteomes" id="UP000701801"/>
    </source>
</evidence>
<keyword evidence="9" id="KW-1185">Reference proteome</keyword>
<dbReference type="Proteomes" id="UP000701801">
    <property type="component" value="Unassembled WGS sequence"/>
</dbReference>
<dbReference type="GO" id="GO:0031418">
    <property type="term" value="F:L-ascorbic acid binding"/>
    <property type="evidence" value="ECO:0007669"/>
    <property type="project" value="InterPro"/>
</dbReference>
<comment type="caution">
    <text evidence="8">The sequence shown here is derived from an EMBL/GenBank/DDBJ whole genome shotgun (WGS) entry which is preliminary data.</text>
</comment>
<keyword evidence="6" id="KW-0732">Signal</keyword>
<dbReference type="GO" id="GO:0005506">
    <property type="term" value="F:iron ion binding"/>
    <property type="evidence" value="ECO:0007669"/>
    <property type="project" value="InterPro"/>
</dbReference>
<dbReference type="Pfam" id="PF13640">
    <property type="entry name" value="2OG-FeII_Oxy_3"/>
    <property type="match status" value="1"/>
</dbReference>
<keyword evidence="5" id="KW-0408">Iron</keyword>
<keyword evidence="2" id="KW-0479">Metal-binding</keyword>
<keyword evidence="4" id="KW-0560">Oxidoreductase</keyword>
<dbReference type="InterPro" id="IPR006620">
    <property type="entry name" value="Pro_4_hyd_alph"/>
</dbReference>
<sequence length="276" mass="30915">MPQIRCLSVIAITVVSLLAGIVEGGASSSKQSLFAPFSPEKCDNPPYRTQIISKNPLVIYIANFLTDKEMKHVQEVAKDDFLRSKVAEDDGTSTLAQSRTSQSAVLTRDDTIRCIEDRALTFQGFDTKREHLECIQLVKYGTGEKYNAHTDWFEAELQKTSEMGGNRETSFFAYVAASNITGGGTNFPLLEVPRDEKWCEYIDCDEPWENGVTFRPIPGSAVFWQNIREDGSGDTSTLHAGLPVTSGLKIGMNIWTRQWPMNPEHNADYEDEDDEE</sequence>
<dbReference type="AlphaFoldDB" id="A0A9N9LBE1"/>
<keyword evidence="3" id="KW-0223">Dioxygenase</keyword>
<gene>
    <name evidence="8" type="ORF">HYALB_00005286</name>
</gene>
<dbReference type="SMART" id="SM00702">
    <property type="entry name" value="P4Hc"/>
    <property type="match status" value="1"/>
</dbReference>
<dbReference type="EMBL" id="CAJVRM010000006">
    <property type="protein sequence ID" value="CAG8971048.1"/>
    <property type="molecule type" value="Genomic_DNA"/>
</dbReference>
<organism evidence="8 9">
    <name type="scientific">Hymenoscyphus albidus</name>
    <dbReference type="NCBI Taxonomy" id="595503"/>
    <lineage>
        <taxon>Eukaryota</taxon>
        <taxon>Fungi</taxon>
        <taxon>Dikarya</taxon>
        <taxon>Ascomycota</taxon>
        <taxon>Pezizomycotina</taxon>
        <taxon>Leotiomycetes</taxon>
        <taxon>Helotiales</taxon>
        <taxon>Helotiaceae</taxon>
        <taxon>Hymenoscyphus</taxon>
    </lineage>
</organism>
<protein>
    <recommendedName>
        <fullName evidence="7">Fe2OG dioxygenase domain-containing protein</fullName>
    </recommendedName>
</protein>
<evidence type="ECO:0000256" key="6">
    <source>
        <dbReference type="SAM" id="SignalP"/>
    </source>
</evidence>
<dbReference type="InterPro" id="IPR044862">
    <property type="entry name" value="Pro_4_hyd_alph_FE2OG_OXY"/>
</dbReference>
<evidence type="ECO:0000256" key="3">
    <source>
        <dbReference type="ARBA" id="ARBA00022964"/>
    </source>
</evidence>
<dbReference type="OrthoDB" id="420380at2759"/>
<feature type="signal peptide" evidence="6">
    <location>
        <begin position="1"/>
        <end position="24"/>
    </location>
</feature>
<dbReference type="GO" id="GO:0004656">
    <property type="term" value="F:procollagen-proline 4-dioxygenase activity"/>
    <property type="evidence" value="ECO:0007669"/>
    <property type="project" value="TreeGrafter"/>
</dbReference>